<proteinExistence type="predicted"/>
<accession>A0A1B1A5T2</accession>
<dbReference type="InterPro" id="IPR002559">
    <property type="entry name" value="Transposase_11"/>
</dbReference>
<dbReference type="GO" id="GO:0006313">
    <property type="term" value="P:DNA transposition"/>
    <property type="evidence" value="ECO:0007669"/>
    <property type="project" value="InterPro"/>
</dbReference>
<dbReference type="OrthoDB" id="8451553at2"/>
<dbReference type="Proteomes" id="UP000013243">
    <property type="component" value="Chromosome"/>
</dbReference>
<feature type="domain" description="Transposase IS4-like" evidence="2">
    <location>
        <begin position="23"/>
        <end position="78"/>
    </location>
</feature>
<dbReference type="AlphaFoldDB" id="A0A1B1A5T2"/>
<reference evidence="3 4" key="1">
    <citation type="journal article" date="2016" name="ISME J.">
        <title>Global occurrence and heterogeneity of the Roseobacter-clade species Ruegeria mobilis.</title>
        <authorList>
            <person name="Sonnenschein E."/>
            <person name="Gram L."/>
        </authorList>
    </citation>
    <scope>NUCLEOTIDE SEQUENCE [LARGE SCALE GENOMIC DNA]</scope>
    <source>
        <strain evidence="3 4">F1926</strain>
    </source>
</reference>
<evidence type="ECO:0000313" key="3">
    <source>
        <dbReference type="EMBL" id="ANP41868.1"/>
    </source>
</evidence>
<evidence type="ECO:0000256" key="1">
    <source>
        <dbReference type="SAM" id="MobiDB-lite"/>
    </source>
</evidence>
<protein>
    <recommendedName>
        <fullName evidence="2">Transposase IS4-like domain-containing protein</fullName>
    </recommendedName>
</protein>
<dbReference type="STRING" id="1265309.K529_013910"/>
<feature type="region of interest" description="Disordered" evidence="1">
    <location>
        <begin position="1"/>
        <end position="25"/>
    </location>
</feature>
<organism evidence="3 4">
    <name type="scientific">Tritonibacter mobilis F1926</name>
    <dbReference type="NCBI Taxonomy" id="1265309"/>
    <lineage>
        <taxon>Bacteria</taxon>
        <taxon>Pseudomonadati</taxon>
        <taxon>Pseudomonadota</taxon>
        <taxon>Alphaproteobacteria</taxon>
        <taxon>Rhodobacterales</taxon>
        <taxon>Paracoccaceae</taxon>
        <taxon>Tritonibacter</taxon>
    </lineage>
</organism>
<evidence type="ECO:0000259" key="2">
    <source>
        <dbReference type="Pfam" id="PF01609"/>
    </source>
</evidence>
<dbReference type="KEGG" id="rmb:K529_013910"/>
<name>A0A1B1A5T2_9RHOB</name>
<feature type="compositionally biased region" description="Polar residues" evidence="1">
    <location>
        <begin position="1"/>
        <end position="24"/>
    </location>
</feature>
<dbReference type="EMBL" id="CP015230">
    <property type="protein sequence ID" value="ANP41868.1"/>
    <property type="molecule type" value="Genomic_DNA"/>
</dbReference>
<evidence type="ECO:0000313" key="4">
    <source>
        <dbReference type="Proteomes" id="UP000013243"/>
    </source>
</evidence>
<dbReference type="GO" id="GO:0004803">
    <property type="term" value="F:transposase activity"/>
    <property type="evidence" value="ECO:0007669"/>
    <property type="project" value="InterPro"/>
</dbReference>
<dbReference type="Pfam" id="PF01609">
    <property type="entry name" value="DDE_Tnp_1"/>
    <property type="match status" value="1"/>
</dbReference>
<dbReference type="GO" id="GO:0003677">
    <property type="term" value="F:DNA binding"/>
    <property type="evidence" value="ECO:0007669"/>
    <property type="project" value="InterPro"/>
</dbReference>
<sequence length="91" mass="10265">MKNRSNTRFDLSSKMAQTRQTKSGPITLIVDSTGLRVHGGRDWMAEKHRLANARKTWRKLHIGLDPESGHIVTSNLTSEHGRQNLNSCLTL</sequence>
<gene>
    <name evidence="3" type="ORF">K529_013910</name>
</gene>